<keyword evidence="2" id="KW-1185">Reference proteome</keyword>
<dbReference type="OrthoDB" id="1666965at2"/>
<dbReference type="STRING" id="213810.RUM_15640"/>
<protein>
    <recommendedName>
        <fullName evidence="3">Arc-like DNA binding domain-containing protein</fullName>
    </recommendedName>
</protein>
<dbReference type="Gene3D" id="1.10.1220.10">
    <property type="entry name" value="Met repressor-like"/>
    <property type="match status" value="1"/>
</dbReference>
<dbReference type="KEGG" id="rch:RUM_15640"/>
<proteinExistence type="predicted"/>
<reference evidence="1" key="1">
    <citation type="submission" date="2010-03" db="EMBL/GenBank/DDBJ databases">
        <title>The genome sequence of Ruminococcus sp. 18P13.</title>
        <authorList>
            <consortium name="metaHIT consortium -- http://www.metahit.eu/"/>
            <person name="Pajon A."/>
            <person name="Turner K."/>
            <person name="Parkhill J."/>
            <person name="Bernalier A."/>
        </authorList>
    </citation>
    <scope>NUCLEOTIDE SEQUENCE [LARGE SCALE GENOMIC DNA]</scope>
    <source>
        <strain evidence="1">Type strain: 18P13</strain>
    </source>
</reference>
<dbReference type="GeneID" id="83156279"/>
<dbReference type="SUPFAM" id="SSF47598">
    <property type="entry name" value="Ribbon-helix-helix"/>
    <property type="match status" value="1"/>
</dbReference>
<dbReference type="RefSeq" id="WP_015558561.1">
    <property type="nucleotide sequence ID" value="NC_021039.1"/>
</dbReference>
<dbReference type="InterPro" id="IPR010985">
    <property type="entry name" value="Ribbon_hlx_hlx"/>
</dbReference>
<gene>
    <name evidence="1" type="ordered locus">RUM_15640</name>
</gene>
<evidence type="ECO:0000313" key="1">
    <source>
        <dbReference type="EMBL" id="CBL17655.1"/>
    </source>
</evidence>
<evidence type="ECO:0000313" key="2">
    <source>
        <dbReference type="Proteomes" id="UP000007054"/>
    </source>
</evidence>
<reference evidence="1" key="2">
    <citation type="submission" date="2010-03" db="EMBL/GenBank/DDBJ databases">
        <authorList>
            <person name="Pajon A."/>
        </authorList>
    </citation>
    <scope>NUCLEOTIDE SEQUENCE</scope>
    <source>
        <strain evidence="1">Type strain: 18P13</strain>
    </source>
</reference>
<dbReference type="AlphaFoldDB" id="D4LDG0"/>
<dbReference type="GO" id="GO:0006355">
    <property type="term" value="P:regulation of DNA-templated transcription"/>
    <property type="evidence" value="ECO:0007669"/>
    <property type="project" value="InterPro"/>
</dbReference>
<dbReference type="HOGENOM" id="CLU_198435_1_1_9"/>
<dbReference type="PATRIC" id="fig|213810.4.peg.1463"/>
<dbReference type="BioCyc" id="RCHA213810:RUM_RS07615-MONOMER"/>
<dbReference type="EMBL" id="FP929052">
    <property type="protein sequence ID" value="CBL17655.1"/>
    <property type="molecule type" value="Genomic_DNA"/>
</dbReference>
<dbReference type="InterPro" id="IPR013321">
    <property type="entry name" value="Arc_rbn_hlx_hlx"/>
</dbReference>
<dbReference type="Proteomes" id="UP000007054">
    <property type="component" value="Chromosome"/>
</dbReference>
<accession>D4LDG0</accession>
<organism evidence="1 2">
    <name type="scientific">Ruminococcus champanellensis (strain DSM 18848 / JCM 17042 / KCTC 15320 / 18P13)</name>
    <dbReference type="NCBI Taxonomy" id="213810"/>
    <lineage>
        <taxon>Bacteria</taxon>
        <taxon>Bacillati</taxon>
        <taxon>Bacillota</taxon>
        <taxon>Clostridia</taxon>
        <taxon>Eubacteriales</taxon>
        <taxon>Oscillospiraceae</taxon>
        <taxon>Ruminococcus</taxon>
    </lineage>
</organism>
<sequence length="60" mass="6815">MLEFEKGFETVNKTFRIPVEIADQLEQLAGKYNTSVNKIVIQCLEYALAHTAENTTQPEV</sequence>
<name>D4LDG0_RUMC1</name>
<evidence type="ECO:0008006" key="3">
    <source>
        <dbReference type="Google" id="ProtNLM"/>
    </source>
</evidence>